<dbReference type="Pfam" id="PF19289">
    <property type="entry name" value="PmbA_TldD_3rd"/>
    <property type="match status" value="1"/>
</dbReference>
<accession>A0A559KJS2</accession>
<dbReference type="Proteomes" id="UP000320078">
    <property type="component" value="Unassembled WGS sequence"/>
</dbReference>
<reference evidence="2 3" key="1">
    <citation type="submission" date="2019-06" db="EMBL/GenBank/DDBJ databases">
        <title>Draft Genome Sequence of Candidatus Phytoplasma pini-Related Strain MDPP: A Resource for Comparative Genomics of Gymnosperm-infecting Phytoplasmas.</title>
        <authorList>
            <person name="Cai W."/>
            <person name="Costanzo S."/>
            <person name="Shao J."/>
            <person name="Zhao Y."/>
            <person name="Davis R."/>
        </authorList>
    </citation>
    <scope>NUCLEOTIDE SEQUENCE [LARGE SCALE GENOMIC DNA]</scope>
    <source>
        <strain evidence="2 3">MDPP</strain>
    </source>
</reference>
<dbReference type="InterPro" id="IPR045569">
    <property type="entry name" value="Metalloprtase-TldD/E_C"/>
</dbReference>
<evidence type="ECO:0000313" key="2">
    <source>
        <dbReference type="EMBL" id="TVY12382.1"/>
    </source>
</evidence>
<dbReference type="GO" id="GO:0008237">
    <property type="term" value="F:metallopeptidase activity"/>
    <property type="evidence" value="ECO:0007669"/>
    <property type="project" value="InterPro"/>
</dbReference>
<dbReference type="PANTHER" id="PTHR43421">
    <property type="entry name" value="METALLOPROTEASE PMBA"/>
    <property type="match status" value="1"/>
</dbReference>
<dbReference type="EMBL" id="VIAE01000002">
    <property type="protein sequence ID" value="TVY12382.1"/>
    <property type="molecule type" value="Genomic_DNA"/>
</dbReference>
<dbReference type="InterPro" id="IPR035068">
    <property type="entry name" value="TldD/PmbA_N"/>
</dbReference>
<dbReference type="RefSeq" id="WP_144658304.1">
    <property type="nucleotide sequence ID" value="NZ_VIAE01000002.1"/>
</dbReference>
<proteinExistence type="predicted"/>
<keyword evidence="3" id="KW-1185">Reference proteome</keyword>
<evidence type="ECO:0000259" key="1">
    <source>
        <dbReference type="Pfam" id="PF19289"/>
    </source>
</evidence>
<dbReference type="InterPro" id="IPR047657">
    <property type="entry name" value="PmbA"/>
</dbReference>
<dbReference type="OrthoDB" id="9803213at2"/>
<gene>
    <name evidence="2" type="ORF">MDPP_00156</name>
</gene>
<name>A0A559KJS2_9MOLU</name>
<protein>
    <recommendedName>
        <fullName evidence="1">Metalloprotease TldD/E C-terminal domain-containing protein</fullName>
    </recommendedName>
</protein>
<evidence type="ECO:0000313" key="3">
    <source>
        <dbReference type="Proteomes" id="UP000320078"/>
    </source>
</evidence>
<organism evidence="2 3">
    <name type="scientific">Candidatus Phytoplasma pini</name>
    <dbReference type="NCBI Taxonomy" id="267362"/>
    <lineage>
        <taxon>Bacteria</taxon>
        <taxon>Bacillati</taxon>
        <taxon>Mycoplasmatota</taxon>
        <taxon>Mollicutes</taxon>
        <taxon>Acholeplasmatales</taxon>
        <taxon>Acholeplasmataceae</taxon>
        <taxon>Candidatus Phytoplasma</taxon>
    </lineage>
</organism>
<dbReference type="Gene3D" id="3.30.2290.10">
    <property type="entry name" value="PmbA/TldD superfamily"/>
    <property type="match status" value="1"/>
</dbReference>
<feature type="domain" description="Metalloprotease TldD/E C-terminal" evidence="1">
    <location>
        <begin position="224"/>
        <end position="439"/>
    </location>
</feature>
<sequence>MQNYINYKKWFQKSLQYNFDSLEIIFNEKQSLNITLEDTNISKHTKSDLILFTIKGLYKNKKSVISLEKINDNMIDDVLQILKNKTEILTSKEKDFIFEGSLVYPSIRQDNFDFTQIDLKEKYNLLFALKEKLFESSYLKIIDSIDYYEKSFKHHLVNSKGLILEESGSFAAIYATCVFQKDNDITEITKVLAVKKFENFDISKFAKEIVNLGERKVGAKSLISQTYSVVFSNEIFADLLEIFSNIFNGMRAYRGLTKLKDQEGKQIASTKVTLIDDPLSEEAFSQHRFDDEGVACYTKSIVEKGFFKQFVHNLKTAHIFQTKPTGNGFDDSISMGNFYLKKGDKSLEEIISPINNGVYIDYLIGLHAGVNDINGDFSIQAGGFRIEKGIITTPVKLIVVSGNFLDILQNIKAIANDFIFQTSGFGSASVYVGELSIAGEY</sequence>
<dbReference type="GO" id="GO:0005829">
    <property type="term" value="C:cytosol"/>
    <property type="evidence" value="ECO:0007669"/>
    <property type="project" value="TreeGrafter"/>
</dbReference>
<dbReference type="PANTHER" id="PTHR43421:SF1">
    <property type="entry name" value="METALLOPROTEASE PMBA"/>
    <property type="match status" value="1"/>
</dbReference>
<dbReference type="GO" id="GO:0006508">
    <property type="term" value="P:proteolysis"/>
    <property type="evidence" value="ECO:0007669"/>
    <property type="project" value="InterPro"/>
</dbReference>
<dbReference type="SUPFAM" id="SSF111283">
    <property type="entry name" value="Putative modulator of DNA gyrase, PmbA/TldD"/>
    <property type="match status" value="1"/>
</dbReference>
<dbReference type="InterPro" id="IPR036059">
    <property type="entry name" value="TldD/PmbA_sf"/>
</dbReference>
<dbReference type="AlphaFoldDB" id="A0A559KJS2"/>
<comment type="caution">
    <text evidence="2">The sequence shown here is derived from an EMBL/GenBank/DDBJ whole genome shotgun (WGS) entry which is preliminary data.</text>
</comment>